<dbReference type="AlphaFoldDB" id="A0A1V6R8M7"/>
<dbReference type="Pfam" id="PF19305">
    <property type="entry name" value="MmgE_PrpD_C"/>
    <property type="match status" value="1"/>
</dbReference>
<protein>
    <recommendedName>
        <fullName evidence="6">2-methylcitrate dehydratase</fullName>
    </recommendedName>
</protein>
<feature type="domain" description="MmgE/PrpD C-terminal" evidence="3">
    <location>
        <begin position="287"/>
        <end position="458"/>
    </location>
</feature>
<evidence type="ECO:0000313" key="5">
    <source>
        <dbReference type="Proteomes" id="UP000191518"/>
    </source>
</evidence>
<dbReference type="GO" id="GO:0016829">
    <property type="term" value="F:lyase activity"/>
    <property type="evidence" value="ECO:0007669"/>
    <property type="project" value="InterPro"/>
</dbReference>
<evidence type="ECO:0000256" key="1">
    <source>
        <dbReference type="ARBA" id="ARBA00006174"/>
    </source>
</evidence>
<evidence type="ECO:0000259" key="2">
    <source>
        <dbReference type="Pfam" id="PF03972"/>
    </source>
</evidence>
<dbReference type="EMBL" id="MDYP01000077">
    <property type="protein sequence ID" value="OQD97878.1"/>
    <property type="molecule type" value="Genomic_DNA"/>
</dbReference>
<dbReference type="Gene3D" id="3.30.1330.120">
    <property type="entry name" value="2-methylcitrate dehydratase PrpD"/>
    <property type="match status" value="1"/>
</dbReference>
<gene>
    <name evidence="4" type="ORF">PENVUL_c077G01021</name>
</gene>
<dbReference type="PANTHER" id="PTHR16943:SF15">
    <property type="entry name" value="DEHYDRATASE (PRPD), PUTATIVE-RELATED"/>
    <property type="match status" value="1"/>
</dbReference>
<dbReference type="InterPro" id="IPR005656">
    <property type="entry name" value="MmgE_PrpD"/>
</dbReference>
<name>A0A1V6R8M7_9EURO</name>
<dbReference type="Proteomes" id="UP000191518">
    <property type="component" value="Unassembled WGS sequence"/>
</dbReference>
<dbReference type="SUPFAM" id="SSF103378">
    <property type="entry name" value="2-methylcitrate dehydratase PrpD"/>
    <property type="match status" value="1"/>
</dbReference>
<reference evidence="5" key="1">
    <citation type="journal article" date="2017" name="Nat. Microbiol.">
        <title>Global analysis of biosynthetic gene clusters reveals vast potential of secondary metabolite production in Penicillium species.</title>
        <authorList>
            <person name="Nielsen J.C."/>
            <person name="Grijseels S."/>
            <person name="Prigent S."/>
            <person name="Ji B."/>
            <person name="Dainat J."/>
            <person name="Nielsen K.F."/>
            <person name="Frisvad J.C."/>
            <person name="Workman M."/>
            <person name="Nielsen J."/>
        </authorList>
    </citation>
    <scope>NUCLEOTIDE SEQUENCE [LARGE SCALE GENOMIC DNA]</scope>
    <source>
        <strain evidence="5">IBT 29486</strain>
    </source>
</reference>
<dbReference type="InterPro" id="IPR045336">
    <property type="entry name" value="MmgE_PrpD_N"/>
</dbReference>
<proteinExistence type="inferred from homology"/>
<evidence type="ECO:0000259" key="3">
    <source>
        <dbReference type="Pfam" id="PF19305"/>
    </source>
</evidence>
<dbReference type="STRING" id="29845.A0A1V6R8M7"/>
<comment type="similarity">
    <text evidence="1">Belongs to the PrpD family.</text>
</comment>
<dbReference type="GO" id="GO:0005739">
    <property type="term" value="C:mitochondrion"/>
    <property type="evidence" value="ECO:0007669"/>
    <property type="project" value="TreeGrafter"/>
</dbReference>
<dbReference type="PANTHER" id="PTHR16943">
    <property type="entry name" value="2-METHYLCITRATE DEHYDRATASE-RELATED"/>
    <property type="match status" value="1"/>
</dbReference>
<evidence type="ECO:0000313" key="4">
    <source>
        <dbReference type="EMBL" id="OQD97878.1"/>
    </source>
</evidence>
<keyword evidence="5" id="KW-1185">Reference proteome</keyword>
<dbReference type="InterPro" id="IPR036148">
    <property type="entry name" value="MmgE/PrpD_sf"/>
</dbReference>
<dbReference type="InterPro" id="IPR042183">
    <property type="entry name" value="MmgE/PrpD_sf_1"/>
</dbReference>
<feature type="domain" description="MmgE/PrpD N-terminal" evidence="2">
    <location>
        <begin position="11"/>
        <end position="266"/>
    </location>
</feature>
<dbReference type="OrthoDB" id="10055203at2759"/>
<accession>A0A1V6R8M7</accession>
<dbReference type="InterPro" id="IPR042188">
    <property type="entry name" value="MmgE/PrpD_sf_2"/>
</dbReference>
<dbReference type="InterPro" id="IPR045337">
    <property type="entry name" value="MmgE_PrpD_C"/>
</dbReference>
<comment type="caution">
    <text evidence="4">The sequence shown here is derived from an EMBL/GenBank/DDBJ whole genome shotgun (WGS) entry which is preliminary data.</text>
</comment>
<organism evidence="4 5">
    <name type="scientific">Penicillium vulpinum</name>
    <dbReference type="NCBI Taxonomy" id="29845"/>
    <lineage>
        <taxon>Eukaryota</taxon>
        <taxon>Fungi</taxon>
        <taxon>Dikarya</taxon>
        <taxon>Ascomycota</taxon>
        <taxon>Pezizomycotina</taxon>
        <taxon>Eurotiomycetes</taxon>
        <taxon>Eurotiomycetidae</taxon>
        <taxon>Eurotiales</taxon>
        <taxon>Aspergillaceae</taxon>
        <taxon>Penicillium</taxon>
    </lineage>
</organism>
<dbReference type="Gene3D" id="1.10.4100.10">
    <property type="entry name" value="2-methylcitrate dehydratase PrpD"/>
    <property type="match status" value="1"/>
</dbReference>
<dbReference type="Pfam" id="PF03972">
    <property type="entry name" value="MmgE_PrpD_N"/>
    <property type="match status" value="1"/>
</dbReference>
<sequence>MSRPYDQPIVDIVNYVYHHTLNEDDESIWKCARTALLDAMGCAIETAATSAECRKLLGPVVEGTVVPDGFKVPGTELQVDPVKGAFDLGVLIRYLDHNDALGGAEWGHPSDNIGAILPVMDWLSRAKFSGRLVHDGPPLTIQTLLIALVKAYEIQGCYQMRNAFNTYGIDHVVLVKLASAAVVSWLLGMTEEQAKATISHVWMDGHPNRVYRSGKNTIPRKGWAAGDAARRAVQLALLVQDDQPGSAGALSAKPWGFLERTFGEAGFVLPRPFGSWTVQNVLFKSMPVEGHAISAVETAVLQARQFRQRGLYDPLKQTQRINLRTTAAAFLIVNKHGPLHNAADRDHCIQYVVALAFLKGSPPEAADYLDKSPWANSEELEALRERIMVQSDPRLTEDYLDLEKKSIGAGMTVYLTDGSSLPEILIEYPVGHARNAKTLAAVQDKFFQNMGLMFSATEIGRILGAVQNPDTLISDFIDLFIRPSAKARL</sequence>
<evidence type="ECO:0008006" key="6">
    <source>
        <dbReference type="Google" id="ProtNLM"/>
    </source>
</evidence>